<dbReference type="KEGG" id="scq:SCULI_v1c04070"/>
<evidence type="ECO:0000313" key="1">
    <source>
        <dbReference type="EMBL" id="AHI52748.1"/>
    </source>
</evidence>
<organism evidence="1 2">
    <name type="scientific">Spiroplasma culicicola AES-1</name>
    <dbReference type="NCBI Taxonomy" id="1276246"/>
    <lineage>
        <taxon>Bacteria</taxon>
        <taxon>Bacillati</taxon>
        <taxon>Mycoplasmatota</taxon>
        <taxon>Mollicutes</taxon>
        <taxon>Entomoplasmatales</taxon>
        <taxon>Spiroplasmataceae</taxon>
        <taxon>Spiroplasma</taxon>
    </lineage>
</organism>
<proteinExistence type="predicted"/>
<dbReference type="AlphaFoldDB" id="W6A6N6"/>
<keyword evidence="2" id="KW-1185">Reference proteome</keyword>
<dbReference type="EMBL" id="CP006681">
    <property type="protein sequence ID" value="AHI52748.1"/>
    <property type="molecule type" value="Genomic_DNA"/>
</dbReference>
<dbReference type="RefSeq" id="WP_025362987.1">
    <property type="nucleotide sequence ID" value="NZ_CP006681.1"/>
</dbReference>
<reference evidence="1 2" key="1">
    <citation type="journal article" date="2014" name="Genome Biol. Evol.">
        <title>Molecular evolution of the substrate utilization strategies and putative virulence factors in mosquito-associated Spiroplasma species.</title>
        <authorList>
            <person name="Chang T.H."/>
            <person name="Lo W.S."/>
            <person name="Ku C."/>
            <person name="Chen L.L."/>
            <person name="Kuo C.H."/>
        </authorList>
    </citation>
    <scope>NUCLEOTIDE SEQUENCE [LARGE SCALE GENOMIC DNA]</scope>
    <source>
        <strain evidence="1">AES-1</strain>
    </source>
</reference>
<evidence type="ECO:0000313" key="2">
    <source>
        <dbReference type="Proteomes" id="UP000019267"/>
    </source>
</evidence>
<protein>
    <submittedName>
        <fullName evidence="1">Uncharacterized protein</fullName>
    </submittedName>
</protein>
<accession>W6A6N6</accession>
<dbReference type="HOGENOM" id="CLU_717478_0_0_14"/>
<name>W6A6N6_9MOLU</name>
<dbReference type="PATRIC" id="fig|1276246.3.peg.406"/>
<dbReference type="OrthoDB" id="388054at2"/>
<gene>
    <name evidence="1" type="ORF">SCULI_v1c04070</name>
</gene>
<dbReference type="Proteomes" id="UP000019267">
    <property type="component" value="Chromosome"/>
</dbReference>
<sequence>MFQKNDSKLITGDVKLINEQLKTVELEKPFKQYINRNIFFIKNELKDIVSVKKIGSYAINGIYNFDQAPKIDLLALKYVNKDMYNTYQQEIETRDHFDDCWNCELNEVIYQKLKKKYEIIEDIQVNYLIKKVKVNVDSKEFFQFKDAVQIDFYKEDKIGFSIIIRIALCHNQYPAIICRKQRYYQTNALEYVKAFKTLNKLTIRKVEILFFYIRLNYRKEFSNKQRLMAKILILSDLQYQLVKNSHMQDWLTQVFNHLFPNKKIIDNIFQSNNLYYKKLKLFEKMYRSFNLKHLDWVFHNTYPNTKDFLDKYLEQSKHWINEKAYLDDNIYFWYDSNPYIKNTLGNSNYTMKKNKKLYDDLDIFIHSKNIYPSDKEIGLFLVFLSYYRFNIINIEKEVDRRGIELG</sequence>
<dbReference type="STRING" id="1276246.SCULI_v1c04070"/>